<dbReference type="GO" id="GO:0016787">
    <property type="term" value="F:hydrolase activity"/>
    <property type="evidence" value="ECO:0007669"/>
    <property type="project" value="UniProtKB-KW"/>
</dbReference>
<dbReference type="InterPro" id="IPR029058">
    <property type="entry name" value="AB_hydrolase_fold"/>
</dbReference>
<keyword evidence="8" id="KW-1185">Reference proteome</keyword>
<evidence type="ECO:0000256" key="5">
    <source>
        <dbReference type="SAM" id="Phobius"/>
    </source>
</evidence>
<proteinExistence type="inferred from homology"/>
<dbReference type="OrthoDB" id="19653at2759"/>
<gene>
    <name evidence="7" type="ORF">OFUS_LOCUS628</name>
</gene>
<keyword evidence="5" id="KW-1133">Transmembrane helix</keyword>
<evidence type="ECO:0000256" key="2">
    <source>
        <dbReference type="ARBA" id="ARBA00022729"/>
    </source>
</evidence>
<evidence type="ECO:0000313" key="7">
    <source>
        <dbReference type="EMBL" id="CAH1772963.1"/>
    </source>
</evidence>
<dbReference type="Pfam" id="PF00135">
    <property type="entry name" value="COesterase"/>
    <property type="match status" value="1"/>
</dbReference>
<dbReference type="InterPro" id="IPR019826">
    <property type="entry name" value="Carboxylesterase_B_AS"/>
</dbReference>
<dbReference type="InterPro" id="IPR019819">
    <property type="entry name" value="Carboxylesterase_B_CS"/>
</dbReference>
<feature type="region of interest" description="Disordered" evidence="4">
    <location>
        <begin position="35"/>
        <end position="55"/>
    </location>
</feature>
<evidence type="ECO:0000256" key="3">
    <source>
        <dbReference type="ARBA" id="ARBA00022801"/>
    </source>
</evidence>
<evidence type="ECO:0000256" key="1">
    <source>
        <dbReference type="ARBA" id="ARBA00005964"/>
    </source>
</evidence>
<evidence type="ECO:0000313" key="8">
    <source>
        <dbReference type="Proteomes" id="UP000749559"/>
    </source>
</evidence>
<dbReference type="Proteomes" id="UP000749559">
    <property type="component" value="Unassembled WGS sequence"/>
</dbReference>
<comment type="caution">
    <text evidence="7">The sequence shown here is derived from an EMBL/GenBank/DDBJ whole genome shotgun (WGS) entry which is preliminary data.</text>
</comment>
<sequence>MKYIFYTVFILAITKYITGQIAKFPEIDTSGPMRGEVHKQNGAVPSNDAVNNSNPDHPEIETTYGRLRGAVINQTVKAGSAPDNMVQFTNFLGIPYAAPPVGELRWRLPEAHSSWNGTLDATHYGASCPQRVQPLFIDYDDRNISEDCLFLNIFSPIDYTQSQSELRMANLTVMFYIHGGAFEDGDGIYFGGFLAVTQNVIVVTVNYRLNVFGFLSTESATAGGNYGLYDTVEALKWVQSNIRNFGGNPDAVTIFGESAGGASVSNLVLSPLTKGLFHRAISQSGVATSPWGVASPGAPAKMAEAIAEKLSCSTDNEEAMIACMKTKSTQAVRDAYETIKIELPSSYPSFKITPTPVIDGKLITDHPNNILKSGNFEKRDYLAGYNSDEGYFLWGLEGLIGANLYEGITQDQLEAFIGFFQNQIRYPTETNTNNFRKAVLMYYNDFNADPNESSTIRSKGCYDYITDLFFAYSTQTFADYYSKKSNMYLYFMNANISTRFLKDQPQGRPDYILSSHTDDIPYVFGFPKHAPTMNATIEEQELSGYFMEAWANFAKFGNPNPRSNSSTSFNHHTTWKLYNESTRVYQQLTTPVSDIQNIENVNRARMAFWGDYIYEVVDVEPEICEVITTSKPEVVTGDPDVTTGNPSPSQKPTTVECSQTCTDAIKAGAGVSIQPEQVGPIVWSLMGVSAFLLILSLILIGCIISKNNILDRFKQEGSYNFGMRHMNLSDRD</sequence>
<dbReference type="EMBL" id="CAIIXF020000001">
    <property type="protein sequence ID" value="CAH1772963.1"/>
    <property type="molecule type" value="Genomic_DNA"/>
</dbReference>
<comment type="similarity">
    <text evidence="1">Belongs to the type-B carboxylesterase/lipase family.</text>
</comment>
<keyword evidence="5" id="KW-0472">Membrane</keyword>
<keyword evidence="3" id="KW-0378">Hydrolase</keyword>
<reference evidence="7" key="1">
    <citation type="submission" date="2022-03" db="EMBL/GenBank/DDBJ databases">
        <authorList>
            <person name="Martin C."/>
        </authorList>
    </citation>
    <scope>NUCLEOTIDE SEQUENCE</scope>
</reference>
<dbReference type="InterPro" id="IPR002018">
    <property type="entry name" value="CarbesteraseB"/>
</dbReference>
<dbReference type="SUPFAM" id="SSF53474">
    <property type="entry name" value="alpha/beta-Hydrolases"/>
    <property type="match status" value="1"/>
</dbReference>
<dbReference type="PROSITE" id="PS00122">
    <property type="entry name" value="CARBOXYLESTERASE_B_1"/>
    <property type="match status" value="1"/>
</dbReference>
<feature type="chain" id="PRO_5043501585" evidence="6">
    <location>
        <begin position="20"/>
        <end position="732"/>
    </location>
</feature>
<dbReference type="PROSITE" id="PS00941">
    <property type="entry name" value="CARBOXYLESTERASE_B_2"/>
    <property type="match status" value="1"/>
</dbReference>
<keyword evidence="2 6" id="KW-0732">Signal</keyword>
<evidence type="ECO:0000256" key="4">
    <source>
        <dbReference type="SAM" id="MobiDB-lite"/>
    </source>
</evidence>
<organism evidence="7 8">
    <name type="scientific">Owenia fusiformis</name>
    <name type="common">Polychaete worm</name>
    <dbReference type="NCBI Taxonomy" id="6347"/>
    <lineage>
        <taxon>Eukaryota</taxon>
        <taxon>Metazoa</taxon>
        <taxon>Spiralia</taxon>
        <taxon>Lophotrochozoa</taxon>
        <taxon>Annelida</taxon>
        <taxon>Polychaeta</taxon>
        <taxon>Sedentaria</taxon>
        <taxon>Canalipalpata</taxon>
        <taxon>Sabellida</taxon>
        <taxon>Oweniida</taxon>
        <taxon>Oweniidae</taxon>
        <taxon>Owenia</taxon>
    </lineage>
</organism>
<dbReference type="PANTHER" id="PTHR43903">
    <property type="entry name" value="NEUROLIGIN"/>
    <property type="match status" value="1"/>
</dbReference>
<dbReference type="InterPro" id="IPR051093">
    <property type="entry name" value="Neuroligin/BSAL"/>
</dbReference>
<feature type="region of interest" description="Disordered" evidence="4">
    <location>
        <begin position="635"/>
        <end position="655"/>
    </location>
</feature>
<dbReference type="Gene3D" id="3.40.50.1820">
    <property type="entry name" value="alpha/beta hydrolase"/>
    <property type="match status" value="1"/>
</dbReference>
<protein>
    <submittedName>
        <fullName evidence="7">Uncharacterized protein</fullName>
    </submittedName>
</protein>
<keyword evidence="5" id="KW-0812">Transmembrane</keyword>
<feature type="transmembrane region" description="Helical" evidence="5">
    <location>
        <begin position="681"/>
        <end position="704"/>
    </location>
</feature>
<evidence type="ECO:0000256" key="6">
    <source>
        <dbReference type="SAM" id="SignalP"/>
    </source>
</evidence>
<accession>A0A8J1Y2C9</accession>
<feature type="signal peptide" evidence="6">
    <location>
        <begin position="1"/>
        <end position="19"/>
    </location>
</feature>
<dbReference type="AlphaFoldDB" id="A0A8J1Y2C9"/>
<feature type="compositionally biased region" description="Polar residues" evidence="4">
    <location>
        <begin position="642"/>
        <end position="655"/>
    </location>
</feature>
<name>A0A8J1Y2C9_OWEFU</name>